<dbReference type="EMBL" id="AP019400">
    <property type="protein sequence ID" value="BBI33632.1"/>
    <property type="molecule type" value="Genomic_DNA"/>
</dbReference>
<evidence type="ECO:0000256" key="1">
    <source>
        <dbReference type="ARBA" id="ARBA00004829"/>
    </source>
</evidence>
<comment type="pathway">
    <text evidence="1">Carotenoid biosynthesis.</text>
</comment>
<protein>
    <submittedName>
        <fullName evidence="4">Phytoene synthase</fullName>
    </submittedName>
</protein>
<dbReference type="InterPro" id="IPR002060">
    <property type="entry name" value="Squ/phyt_synthse"/>
</dbReference>
<dbReference type="SFLD" id="SFLDS00005">
    <property type="entry name" value="Isoprenoid_Synthase_Type_I"/>
    <property type="match status" value="1"/>
</dbReference>
<gene>
    <name evidence="4" type="primary">pys</name>
    <name evidence="4" type="ORF">KCTCHS21_30310</name>
</gene>
<reference evidence="4 5" key="1">
    <citation type="submission" date="2019-01" db="EMBL/GenBank/DDBJ databases">
        <title>Complete genome sequence of Cohnella hallensis HS21 isolated from Korean fir (Abies koreana) rhizospheric soil.</title>
        <authorList>
            <person name="Jiang L."/>
            <person name="Kang S.W."/>
            <person name="Kim S."/>
            <person name="Jung J."/>
            <person name="Kim C.Y."/>
            <person name="Kim D.H."/>
            <person name="Kim S.W."/>
            <person name="Lee J."/>
        </authorList>
    </citation>
    <scope>NUCLEOTIDE SEQUENCE [LARGE SCALE GENOMIC DNA]</scope>
    <source>
        <strain evidence="4 5">HS21</strain>
    </source>
</reference>
<dbReference type="Pfam" id="PF00494">
    <property type="entry name" value="SQS_PSY"/>
    <property type="match status" value="1"/>
</dbReference>
<keyword evidence="3" id="KW-0125">Carotenoid biosynthesis</keyword>
<dbReference type="AlphaFoldDB" id="A0A3T1D6D0"/>
<dbReference type="PROSITE" id="PS01044">
    <property type="entry name" value="SQUALEN_PHYTOEN_SYN_1"/>
    <property type="match status" value="1"/>
</dbReference>
<evidence type="ECO:0000313" key="5">
    <source>
        <dbReference type="Proteomes" id="UP000289856"/>
    </source>
</evidence>
<dbReference type="InterPro" id="IPR019845">
    <property type="entry name" value="Squalene/phytoene_synthase_CS"/>
</dbReference>
<name>A0A3T1D6D0_9BACL</name>
<dbReference type="GO" id="GO:0051996">
    <property type="term" value="F:squalene synthase [NAD(P)H] activity"/>
    <property type="evidence" value="ECO:0007669"/>
    <property type="project" value="InterPro"/>
</dbReference>
<dbReference type="SFLD" id="SFLDG01018">
    <property type="entry name" value="Squalene/Phytoene_Synthase_Lik"/>
    <property type="match status" value="1"/>
</dbReference>
<dbReference type="PROSITE" id="PS01045">
    <property type="entry name" value="SQUALEN_PHYTOEN_SYN_2"/>
    <property type="match status" value="1"/>
</dbReference>
<dbReference type="InterPro" id="IPR044843">
    <property type="entry name" value="Trans_IPPS_bact-type"/>
</dbReference>
<sequence length="286" mass="32771">MELSVCLAKCEKMIRTGSSSFYHAFRLLPSPRKEAVFVIYAFCRLIDNSVDEPEKSPFTLEELESQFLRLETSNGHFIWPSLRWLFANFAVDPGSFIRQMIGQRRDLKLTHYDTVAQLEEYCYLVAGTVGEMLLPVLHDHPTEHVIEAGIYLGKAMQIVNIVRDVGEDQLRGRRYLPRELMDQQGYSAQKFAEGRVDDTFIGLIDNLSSLARLWFDYGLQRLDAYPASSAFSVELAAGYYRAILDEIVANRYDVFSKRAVVGTAAKLEIFNNLKRKYMPSIKELAR</sequence>
<dbReference type="PANTHER" id="PTHR31480">
    <property type="entry name" value="BIFUNCTIONAL LYCOPENE CYCLASE/PHYTOENE SYNTHASE"/>
    <property type="match status" value="1"/>
</dbReference>
<dbReference type="KEGG" id="cohn:KCTCHS21_30310"/>
<dbReference type="SUPFAM" id="SSF48576">
    <property type="entry name" value="Terpenoid synthases"/>
    <property type="match status" value="1"/>
</dbReference>
<accession>A0A3T1D6D0</accession>
<dbReference type="Gene3D" id="1.10.600.10">
    <property type="entry name" value="Farnesyl Diphosphate Synthase"/>
    <property type="match status" value="1"/>
</dbReference>
<dbReference type="GO" id="GO:0016117">
    <property type="term" value="P:carotenoid biosynthetic process"/>
    <property type="evidence" value="ECO:0007669"/>
    <property type="project" value="UniProtKB-KW"/>
</dbReference>
<keyword evidence="2" id="KW-0808">Transferase</keyword>
<dbReference type="OrthoDB" id="9787280at2"/>
<organism evidence="4 5">
    <name type="scientific">Cohnella abietis</name>
    <dbReference type="NCBI Taxonomy" id="2507935"/>
    <lineage>
        <taxon>Bacteria</taxon>
        <taxon>Bacillati</taxon>
        <taxon>Bacillota</taxon>
        <taxon>Bacilli</taxon>
        <taxon>Bacillales</taxon>
        <taxon>Paenibacillaceae</taxon>
        <taxon>Cohnella</taxon>
    </lineage>
</organism>
<evidence type="ECO:0000256" key="2">
    <source>
        <dbReference type="ARBA" id="ARBA00022679"/>
    </source>
</evidence>
<dbReference type="InterPro" id="IPR033904">
    <property type="entry name" value="Trans_IPPS_HH"/>
</dbReference>
<dbReference type="SFLD" id="SFLDG01212">
    <property type="entry name" value="Phytoene_synthase_like"/>
    <property type="match status" value="1"/>
</dbReference>
<dbReference type="RefSeq" id="WP_130609644.1">
    <property type="nucleotide sequence ID" value="NZ_AP019400.1"/>
</dbReference>
<proteinExistence type="predicted"/>
<evidence type="ECO:0000256" key="3">
    <source>
        <dbReference type="ARBA" id="ARBA00022746"/>
    </source>
</evidence>
<keyword evidence="5" id="KW-1185">Reference proteome</keyword>
<dbReference type="Proteomes" id="UP000289856">
    <property type="component" value="Chromosome"/>
</dbReference>
<dbReference type="GO" id="GO:0004311">
    <property type="term" value="F:geranylgeranyl diphosphate synthase activity"/>
    <property type="evidence" value="ECO:0007669"/>
    <property type="project" value="InterPro"/>
</dbReference>
<evidence type="ECO:0000313" key="4">
    <source>
        <dbReference type="EMBL" id="BBI33632.1"/>
    </source>
</evidence>
<dbReference type="InterPro" id="IPR008949">
    <property type="entry name" value="Isoprenoid_synthase_dom_sf"/>
</dbReference>
<dbReference type="CDD" id="cd00683">
    <property type="entry name" value="Trans_IPPS_HH"/>
    <property type="match status" value="1"/>
</dbReference>